<dbReference type="AlphaFoldDB" id="A0A451ASW8"/>
<proteinExistence type="predicted"/>
<evidence type="ECO:0000313" key="3">
    <source>
        <dbReference type="EMBL" id="VFK73820.1"/>
    </source>
</evidence>
<dbReference type="EMBL" id="CAADGD010000306">
    <property type="protein sequence ID" value="VFK73820.1"/>
    <property type="molecule type" value="Genomic_DNA"/>
</dbReference>
<organism evidence="2">
    <name type="scientific">Candidatus Kentrum sp. UNK</name>
    <dbReference type="NCBI Taxonomy" id="2126344"/>
    <lineage>
        <taxon>Bacteria</taxon>
        <taxon>Pseudomonadati</taxon>
        <taxon>Pseudomonadota</taxon>
        <taxon>Gammaproteobacteria</taxon>
        <taxon>Candidatus Kentrum</taxon>
    </lineage>
</organism>
<reference evidence="2" key="1">
    <citation type="submission" date="2019-02" db="EMBL/GenBank/DDBJ databases">
        <authorList>
            <person name="Gruber-Vodicka R. H."/>
            <person name="Seah K. B. B."/>
        </authorList>
    </citation>
    <scope>NUCLEOTIDE SEQUENCE</scope>
    <source>
        <strain evidence="3">BECK_BY19</strain>
        <strain evidence="2">BECK_BY8</strain>
    </source>
</reference>
<name>A0A451ASW8_9GAMM</name>
<feature type="region of interest" description="Disordered" evidence="1">
    <location>
        <begin position="74"/>
        <end position="98"/>
    </location>
</feature>
<protein>
    <submittedName>
        <fullName evidence="2">Uncharacterized protein</fullName>
    </submittedName>
</protein>
<sequence length="129" mass="14017">MDTRQMSMAPRWMSVDTREMAVAGRYQAMATGRLSVAGSILSMAGKPLSVALRRMAKALGLMAVATRPLANAPHAGHRMHRYPPRFPGESDKRLSSSPIPGFHPLADPWRAIYNSPSTNDASARIFVVG</sequence>
<accession>A0A451ASW8</accession>
<evidence type="ECO:0000313" key="2">
    <source>
        <dbReference type="EMBL" id="VFK69139.1"/>
    </source>
</evidence>
<gene>
    <name evidence="2" type="ORF">BECKUNK1418G_GA0071005_13161</name>
    <name evidence="3" type="ORF">BECKUNK1418H_GA0071006_13061</name>
</gene>
<dbReference type="EMBL" id="CAADFZ010000316">
    <property type="protein sequence ID" value="VFK69139.1"/>
    <property type="molecule type" value="Genomic_DNA"/>
</dbReference>
<evidence type="ECO:0000256" key="1">
    <source>
        <dbReference type="SAM" id="MobiDB-lite"/>
    </source>
</evidence>